<dbReference type="PANTHER" id="PTHR43646">
    <property type="entry name" value="GLYCOSYLTRANSFERASE"/>
    <property type="match status" value="1"/>
</dbReference>
<keyword evidence="4 7" id="KW-0808">Transferase</keyword>
<accession>A0A520RZL8</accession>
<reference evidence="7 8" key="1">
    <citation type="submission" date="2019-02" db="EMBL/GenBank/DDBJ databases">
        <title>Prokaryotic population dynamics and viral predation in marine succession experiment using metagenomics: the confinement effect.</title>
        <authorList>
            <person name="Haro-Moreno J.M."/>
            <person name="Rodriguez-Valera F."/>
            <person name="Lopez-Perez M."/>
        </authorList>
    </citation>
    <scope>NUCLEOTIDE SEQUENCE [LARGE SCALE GENOMIC DNA]</scope>
    <source>
        <strain evidence="7">MED-G157</strain>
    </source>
</reference>
<organism evidence="7 8">
    <name type="scientific">OM182 bacterium</name>
    <dbReference type="NCBI Taxonomy" id="2510334"/>
    <lineage>
        <taxon>Bacteria</taxon>
        <taxon>Pseudomonadati</taxon>
        <taxon>Pseudomonadota</taxon>
        <taxon>Gammaproteobacteria</taxon>
        <taxon>OMG group</taxon>
        <taxon>OM182 clade</taxon>
    </lineage>
</organism>
<evidence type="ECO:0000259" key="6">
    <source>
        <dbReference type="Pfam" id="PF00535"/>
    </source>
</evidence>
<evidence type="ECO:0000256" key="1">
    <source>
        <dbReference type="ARBA" id="ARBA00004236"/>
    </source>
</evidence>
<dbReference type="EMBL" id="SHAG01000028">
    <property type="protein sequence ID" value="RZO75663.1"/>
    <property type="molecule type" value="Genomic_DNA"/>
</dbReference>
<dbReference type="Gene3D" id="3.90.550.10">
    <property type="entry name" value="Spore Coat Polysaccharide Biosynthesis Protein SpsA, Chain A"/>
    <property type="match status" value="1"/>
</dbReference>
<dbReference type="GO" id="GO:0005886">
    <property type="term" value="C:plasma membrane"/>
    <property type="evidence" value="ECO:0007669"/>
    <property type="project" value="UniProtKB-SubCell"/>
</dbReference>
<dbReference type="SUPFAM" id="SSF53448">
    <property type="entry name" value="Nucleotide-diphospho-sugar transferases"/>
    <property type="match status" value="1"/>
</dbReference>
<dbReference type="NCBIfam" id="TIGR04283">
    <property type="entry name" value="glyco_like_mftF"/>
    <property type="match status" value="1"/>
</dbReference>
<dbReference type="InterPro" id="IPR001173">
    <property type="entry name" value="Glyco_trans_2-like"/>
</dbReference>
<evidence type="ECO:0000256" key="2">
    <source>
        <dbReference type="ARBA" id="ARBA00022475"/>
    </source>
</evidence>
<comment type="caution">
    <text evidence="7">The sequence shown here is derived from an EMBL/GenBank/DDBJ whole genome shotgun (WGS) entry which is preliminary data.</text>
</comment>
<dbReference type="PANTHER" id="PTHR43646:SF2">
    <property type="entry name" value="GLYCOSYLTRANSFERASE 2-LIKE DOMAIN-CONTAINING PROTEIN"/>
    <property type="match status" value="1"/>
</dbReference>
<dbReference type="Pfam" id="PF00535">
    <property type="entry name" value="Glycos_transf_2"/>
    <property type="match status" value="1"/>
</dbReference>
<keyword evidence="2" id="KW-1003">Cell membrane</keyword>
<dbReference type="GO" id="GO:0016757">
    <property type="term" value="F:glycosyltransferase activity"/>
    <property type="evidence" value="ECO:0007669"/>
    <property type="project" value="UniProtKB-KW"/>
</dbReference>
<evidence type="ECO:0000313" key="8">
    <source>
        <dbReference type="Proteomes" id="UP000316199"/>
    </source>
</evidence>
<comment type="subcellular location">
    <subcellularLocation>
        <location evidence="1">Cell membrane</location>
    </subcellularLocation>
</comment>
<dbReference type="InterPro" id="IPR029044">
    <property type="entry name" value="Nucleotide-diphossugar_trans"/>
</dbReference>
<gene>
    <name evidence="7" type="ORF">EVA68_06490</name>
</gene>
<dbReference type="AlphaFoldDB" id="A0A520RZL8"/>
<keyword evidence="5" id="KW-0472">Membrane</keyword>
<protein>
    <submittedName>
        <fullName evidence="7">Glycosyltransferase</fullName>
    </submittedName>
</protein>
<proteinExistence type="predicted"/>
<dbReference type="CDD" id="cd02522">
    <property type="entry name" value="GT_2_like_a"/>
    <property type="match status" value="1"/>
</dbReference>
<evidence type="ECO:0000256" key="4">
    <source>
        <dbReference type="ARBA" id="ARBA00022679"/>
    </source>
</evidence>
<evidence type="ECO:0000256" key="5">
    <source>
        <dbReference type="ARBA" id="ARBA00023136"/>
    </source>
</evidence>
<evidence type="ECO:0000256" key="3">
    <source>
        <dbReference type="ARBA" id="ARBA00022676"/>
    </source>
</evidence>
<dbReference type="Proteomes" id="UP000316199">
    <property type="component" value="Unassembled WGS sequence"/>
</dbReference>
<evidence type="ECO:0000313" key="7">
    <source>
        <dbReference type="EMBL" id="RZO75663.1"/>
    </source>
</evidence>
<name>A0A520RZL8_9GAMM</name>
<keyword evidence="3" id="KW-0328">Glycosyltransferase</keyword>
<feature type="domain" description="Glycosyltransferase 2-like" evidence="6">
    <location>
        <begin position="4"/>
        <end position="88"/>
    </location>
</feature>
<sequence>MHITIVIPVLNEADHIEEILRSLVGYDVIVVDGGSTDSTLDIARKFDVKILPYPKGRAAQMNAGAEFAKGEQLLFLHADTTLPPDWSLVIANANKVWGRFDIGFDESSFPFYIIAKMMNCRSRLTGICTGDQAIFVKRTIFAEIGGFANIPLMEDIELSKRLNRFSKPYCSRRKVITSARRWRKNGIYPTVFLMWWLRLLYFFGVSPQRLVKQYYQYYE</sequence>
<dbReference type="InterPro" id="IPR026461">
    <property type="entry name" value="Trfase_2_rSAM/seldom_assoc"/>
</dbReference>